<accession>A0A395JNC9</accession>
<evidence type="ECO:0000313" key="14">
    <source>
        <dbReference type="Proteomes" id="UP000253083"/>
    </source>
</evidence>
<evidence type="ECO:0000256" key="5">
    <source>
        <dbReference type="ARBA" id="ARBA00022598"/>
    </source>
</evidence>
<dbReference type="Proteomes" id="UP000253083">
    <property type="component" value="Unassembled WGS sequence"/>
</dbReference>
<dbReference type="InterPro" id="IPR000924">
    <property type="entry name" value="Glu/Gln-tRNA-synth"/>
</dbReference>
<dbReference type="InterPro" id="IPR008925">
    <property type="entry name" value="aa_tRNA-synth_I_cd-bd_sf"/>
</dbReference>
<dbReference type="InterPro" id="IPR033910">
    <property type="entry name" value="GluRS_core"/>
</dbReference>
<keyword evidence="8 10" id="KW-0648">Protein biosynthesis</keyword>
<evidence type="ECO:0000256" key="3">
    <source>
        <dbReference type="ARBA" id="ARBA00011245"/>
    </source>
</evidence>
<dbReference type="InterPro" id="IPR004527">
    <property type="entry name" value="Glu-tRNA-ligase_bac/mito"/>
</dbReference>
<evidence type="ECO:0000256" key="2">
    <source>
        <dbReference type="ARBA" id="ARBA00007894"/>
    </source>
</evidence>
<dbReference type="InterPro" id="IPR020751">
    <property type="entry name" value="aa-tRNA-synth_I_codon-bd_sub2"/>
</dbReference>
<evidence type="ECO:0000256" key="8">
    <source>
        <dbReference type="ARBA" id="ARBA00022917"/>
    </source>
</evidence>
<keyword evidence="7 10" id="KW-0067">ATP-binding</keyword>
<keyword evidence="6 10" id="KW-0547">Nucleotide-binding</keyword>
<dbReference type="InterPro" id="IPR045462">
    <property type="entry name" value="aa-tRNA-synth_I_cd-bd"/>
</dbReference>
<dbReference type="CDD" id="cd00808">
    <property type="entry name" value="GluRS_core"/>
    <property type="match status" value="1"/>
</dbReference>
<dbReference type="NCBIfam" id="TIGR00464">
    <property type="entry name" value="gltX_bact"/>
    <property type="match status" value="1"/>
</dbReference>
<dbReference type="SUPFAM" id="SSF48163">
    <property type="entry name" value="An anticodon-binding domain of class I aminoacyl-tRNA synthetases"/>
    <property type="match status" value="1"/>
</dbReference>
<dbReference type="InterPro" id="IPR001412">
    <property type="entry name" value="aa-tRNA-synth_I_CS"/>
</dbReference>
<comment type="subcellular location">
    <subcellularLocation>
        <location evidence="1 10">Cytoplasm</location>
    </subcellularLocation>
</comment>
<dbReference type="Pfam" id="PF19269">
    <property type="entry name" value="Anticodon_2"/>
    <property type="match status" value="1"/>
</dbReference>
<reference evidence="13 14" key="1">
    <citation type="submission" date="2018-06" db="EMBL/GenBank/DDBJ databases">
        <title>Genomic Encyclopedia of Type Strains, Phase IV (KMG-IV): sequencing the most valuable type-strain genomes for metagenomic binning, comparative biology and taxonomic classification.</title>
        <authorList>
            <person name="Goeker M."/>
        </authorList>
    </citation>
    <scope>NUCLEOTIDE SEQUENCE [LARGE SCALE GENOMIC DNA]</scope>
    <source>
        <strain evidence="13 14">DSM 24032</strain>
    </source>
</reference>
<dbReference type="GO" id="GO:0008270">
    <property type="term" value="F:zinc ion binding"/>
    <property type="evidence" value="ECO:0007669"/>
    <property type="project" value="UniProtKB-UniRule"/>
</dbReference>
<dbReference type="FunCoup" id="A0A395JNC9">
    <property type="interactions" value="625"/>
</dbReference>
<comment type="similarity">
    <text evidence="2 10">Belongs to the class-I aminoacyl-tRNA synthetase family. Glutamate--tRNA ligase type 1 subfamily.</text>
</comment>
<evidence type="ECO:0000259" key="12">
    <source>
        <dbReference type="Pfam" id="PF19269"/>
    </source>
</evidence>
<comment type="caution">
    <text evidence="13">The sequence shown here is derived from an EMBL/GenBank/DDBJ whole genome shotgun (WGS) entry which is preliminary data.</text>
</comment>
<proteinExistence type="inferred from homology"/>
<dbReference type="GO" id="GO:0005524">
    <property type="term" value="F:ATP binding"/>
    <property type="evidence" value="ECO:0007669"/>
    <property type="project" value="UniProtKB-UniRule"/>
</dbReference>
<feature type="binding site" evidence="10">
    <location>
        <position position="126"/>
    </location>
    <ligand>
        <name>Zn(2+)</name>
        <dbReference type="ChEBI" id="CHEBI:29105"/>
    </ligand>
</feature>
<dbReference type="GO" id="GO:0000049">
    <property type="term" value="F:tRNA binding"/>
    <property type="evidence" value="ECO:0007669"/>
    <property type="project" value="InterPro"/>
</dbReference>
<keyword evidence="5 10" id="KW-0436">Ligase</keyword>
<dbReference type="SUPFAM" id="SSF52374">
    <property type="entry name" value="Nucleotidylyl transferase"/>
    <property type="match status" value="1"/>
</dbReference>
<organism evidence="13 14">
    <name type="scientific">Arenicella xantha</name>
    <dbReference type="NCBI Taxonomy" id="644221"/>
    <lineage>
        <taxon>Bacteria</taxon>
        <taxon>Pseudomonadati</taxon>
        <taxon>Pseudomonadota</taxon>
        <taxon>Gammaproteobacteria</taxon>
        <taxon>Arenicellales</taxon>
        <taxon>Arenicellaceae</taxon>
        <taxon>Arenicella</taxon>
    </lineage>
</organism>
<dbReference type="GO" id="GO:0005829">
    <property type="term" value="C:cytosol"/>
    <property type="evidence" value="ECO:0007669"/>
    <property type="project" value="TreeGrafter"/>
</dbReference>
<dbReference type="InterPro" id="IPR014729">
    <property type="entry name" value="Rossmann-like_a/b/a_fold"/>
</dbReference>
<evidence type="ECO:0000256" key="1">
    <source>
        <dbReference type="ARBA" id="ARBA00004496"/>
    </source>
</evidence>
<dbReference type="FunFam" id="3.40.50.620:FF:000007">
    <property type="entry name" value="Glutamate--tRNA ligase"/>
    <property type="match status" value="1"/>
</dbReference>
<dbReference type="InterPro" id="IPR049940">
    <property type="entry name" value="GluQ/Sye"/>
</dbReference>
<feature type="binding site" evidence="10">
    <location>
        <position position="97"/>
    </location>
    <ligand>
        <name>Zn(2+)</name>
        <dbReference type="ChEBI" id="CHEBI:29105"/>
    </ligand>
</feature>
<evidence type="ECO:0000259" key="11">
    <source>
        <dbReference type="Pfam" id="PF00749"/>
    </source>
</evidence>
<evidence type="ECO:0000256" key="4">
    <source>
        <dbReference type="ARBA" id="ARBA00022490"/>
    </source>
</evidence>
<keyword evidence="9 10" id="KW-0030">Aminoacyl-tRNA synthetase</keyword>
<evidence type="ECO:0000256" key="6">
    <source>
        <dbReference type="ARBA" id="ARBA00022741"/>
    </source>
</evidence>
<dbReference type="EC" id="6.1.1.17" evidence="10"/>
<comment type="function">
    <text evidence="10">Catalyzes the attachment of glutamate to tRNA(Glu) in a two-step reaction: glutamate is first activated by ATP to form Glu-AMP and then transferred to the acceptor end of tRNA(Glu).</text>
</comment>
<keyword evidence="14" id="KW-1185">Reference proteome</keyword>
<dbReference type="PANTHER" id="PTHR43311:SF2">
    <property type="entry name" value="GLUTAMATE--TRNA LIGASE, MITOCHONDRIAL-RELATED"/>
    <property type="match status" value="1"/>
</dbReference>
<evidence type="ECO:0000313" key="13">
    <source>
        <dbReference type="EMBL" id="RBP53161.1"/>
    </source>
</evidence>
<protein>
    <recommendedName>
        <fullName evidence="10">Glutamate--tRNA ligase</fullName>
        <ecNumber evidence="10">6.1.1.17</ecNumber>
    </recommendedName>
    <alternativeName>
        <fullName evidence="10">Glutamyl-tRNA synthetase</fullName>
        <shortName evidence="10">GluRS</shortName>
    </alternativeName>
</protein>
<feature type="domain" description="Aminoacyl-tRNA synthetase class I anticodon-binding" evidence="12">
    <location>
        <begin position="330"/>
        <end position="457"/>
    </location>
</feature>
<dbReference type="GO" id="GO:0006424">
    <property type="term" value="P:glutamyl-tRNA aminoacylation"/>
    <property type="evidence" value="ECO:0007669"/>
    <property type="project" value="UniProtKB-UniRule"/>
</dbReference>
<comment type="subunit">
    <text evidence="3 10">Monomer.</text>
</comment>
<comment type="catalytic activity">
    <reaction evidence="10">
        <text>tRNA(Glu) + L-glutamate + ATP = L-glutamyl-tRNA(Glu) + AMP + diphosphate</text>
        <dbReference type="Rhea" id="RHEA:23540"/>
        <dbReference type="Rhea" id="RHEA-COMP:9663"/>
        <dbReference type="Rhea" id="RHEA-COMP:9680"/>
        <dbReference type="ChEBI" id="CHEBI:29985"/>
        <dbReference type="ChEBI" id="CHEBI:30616"/>
        <dbReference type="ChEBI" id="CHEBI:33019"/>
        <dbReference type="ChEBI" id="CHEBI:78442"/>
        <dbReference type="ChEBI" id="CHEBI:78520"/>
        <dbReference type="ChEBI" id="CHEBI:456215"/>
        <dbReference type="EC" id="6.1.1.17"/>
    </reaction>
</comment>
<dbReference type="RefSeq" id="WP_113952756.1">
    <property type="nucleotide sequence ID" value="NZ_QNRT01000001.1"/>
</dbReference>
<dbReference type="OrthoDB" id="9807503at2"/>
<keyword evidence="10" id="KW-0479">Metal-binding</keyword>
<feature type="domain" description="Glutamyl/glutaminyl-tRNA synthetase class Ib catalytic" evidence="11">
    <location>
        <begin position="3"/>
        <end position="302"/>
    </location>
</feature>
<dbReference type="EMBL" id="QNRT01000001">
    <property type="protein sequence ID" value="RBP53161.1"/>
    <property type="molecule type" value="Genomic_DNA"/>
</dbReference>
<dbReference type="HAMAP" id="MF_00022">
    <property type="entry name" value="Glu_tRNA_synth_type1"/>
    <property type="match status" value="1"/>
</dbReference>
<dbReference type="Gene3D" id="1.10.10.350">
    <property type="match status" value="1"/>
</dbReference>
<dbReference type="Pfam" id="PF00749">
    <property type="entry name" value="tRNA-synt_1c"/>
    <property type="match status" value="1"/>
</dbReference>
<dbReference type="PRINTS" id="PR00987">
    <property type="entry name" value="TRNASYNTHGLU"/>
</dbReference>
<dbReference type="InParanoid" id="A0A395JNC9"/>
<sequence>MTVTRFPPSPTGYLHIGGARTALYSWLHARQHKGRFVLRIEDTDLERSTQESVQAILDGMQWLGLDYDEGPYYQTQRFDRYKEVIDQLLESGHAYHCECSRERLDEMREAQKAAGKKAKYDGRCRELGLLESAETVVRFKNPLDGDVVIRDLVKGNIVISNQELDDLVIARPDGVPTYNLTVVVDDMDMGITHVIRGDDHINNTPRQINILEALGAALPLYGHVPMILGEDGGRLSKRHGAVSVMQYRDDGFLPEALLNYLVRLGWSHGDQEIFTPEELLEYFRIEDVSRAPSTFNGDKLLWVNQEKIKLLTPAELLTASAWHFAQAGIDVEHGEHSYAVLGLIKERCKTLIDVVEQSRFFFCAVTEYDAAAVKKWIKPGSQALLSSLIAKLEALTDWHAEEIQACVQQTVDQHEVGFAKVAQPVRIAVTGATNSPSIDATLSLLGRAETLQRLKAASAHFE</sequence>
<keyword evidence="10" id="KW-0862">Zinc</keyword>
<evidence type="ECO:0000256" key="9">
    <source>
        <dbReference type="ARBA" id="ARBA00023146"/>
    </source>
</evidence>
<dbReference type="GO" id="GO:0004818">
    <property type="term" value="F:glutamate-tRNA ligase activity"/>
    <property type="evidence" value="ECO:0007669"/>
    <property type="project" value="UniProtKB-UniRule"/>
</dbReference>
<feature type="short sequence motif" description="'HIGH' region" evidence="10">
    <location>
        <begin position="8"/>
        <end position="18"/>
    </location>
</feature>
<dbReference type="AlphaFoldDB" id="A0A395JNC9"/>
<comment type="cofactor">
    <cofactor evidence="10">
        <name>Zn(2+)</name>
        <dbReference type="ChEBI" id="CHEBI:29105"/>
    </cofactor>
    <text evidence="10">Binds 1 zinc ion per subunit.</text>
</comment>
<dbReference type="Gene3D" id="3.40.50.620">
    <property type="entry name" value="HUPs"/>
    <property type="match status" value="1"/>
</dbReference>
<keyword evidence="4 10" id="KW-0963">Cytoplasm</keyword>
<gene>
    <name evidence="10" type="primary">gltX</name>
    <name evidence="13" type="ORF">DFR28_101546</name>
</gene>
<evidence type="ECO:0000256" key="7">
    <source>
        <dbReference type="ARBA" id="ARBA00022840"/>
    </source>
</evidence>
<evidence type="ECO:0000256" key="10">
    <source>
        <dbReference type="HAMAP-Rule" id="MF_00022"/>
    </source>
</evidence>
<feature type="binding site" evidence="10">
    <location>
        <position position="99"/>
    </location>
    <ligand>
        <name>Zn(2+)</name>
        <dbReference type="ChEBI" id="CHEBI:29105"/>
    </ligand>
</feature>
<dbReference type="PANTHER" id="PTHR43311">
    <property type="entry name" value="GLUTAMATE--TRNA LIGASE"/>
    <property type="match status" value="1"/>
</dbReference>
<name>A0A395JNC9_9GAMM</name>
<dbReference type="InterPro" id="IPR020058">
    <property type="entry name" value="Glu/Gln-tRNA-synth_Ib_cat-dom"/>
</dbReference>
<feature type="binding site" evidence="10">
    <location>
        <position position="124"/>
    </location>
    <ligand>
        <name>Zn(2+)</name>
        <dbReference type="ChEBI" id="CHEBI:29105"/>
    </ligand>
</feature>
<dbReference type="PROSITE" id="PS00178">
    <property type="entry name" value="AA_TRNA_LIGASE_I"/>
    <property type="match status" value="1"/>
</dbReference>
<feature type="short sequence motif" description="'KMSKS' region" evidence="10">
    <location>
        <begin position="234"/>
        <end position="238"/>
    </location>
</feature>
<feature type="binding site" evidence="10">
    <location>
        <position position="237"/>
    </location>
    <ligand>
        <name>ATP</name>
        <dbReference type="ChEBI" id="CHEBI:30616"/>
    </ligand>
</feature>